<evidence type="ECO:0000313" key="4">
    <source>
        <dbReference type="EMBL" id="ABQ27963.1"/>
    </source>
</evidence>
<dbReference type="Proteomes" id="UP000006695">
    <property type="component" value="Chromosome"/>
</dbReference>
<dbReference type="KEGG" id="gur:Gura_3812"/>
<accession>A5G845</accession>
<comment type="similarity">
    <text evidence="1">Belongs to the sulfotransferase 1 family.</text>
</comment>
<dbReference type="Gene3D" id="3.40.50.300">
    <property type="entry name" value="P-loop containing nucleotide triphosphate hydrolases"/>
    <property type="match status" value="1"/>
</dbReference>
<evidence type="ECO:0000259" key="3">
    <source>
        <dbReference type="Pfam" id="PF00685"/>
    </source>
</evidence>
<feature type="domain" description="Sulfotransferase" evidence="3">
    <location>
        <begin position="10"/>
        <end position="230"/>
    </location>
</feature>
<keyword evidence="5" id="KW-1185">Reference proteome</keyword>
<dbReference type="InterPro" id="IPR027417">
    <property type="entry name" value="P-loop_NTPase"/>
</dbReference>
<evidence type="ECO:0000256" key="2">
    <source>
        <dbReference type="ARBA" id="ARBA00022679"/>
    </source>
</evidence>
<evidence type="ECO:0000313" key="5">
    <source>
        <dbReference type="Proteomes" id="UP000006695"/>
    </source>
</evidence>
<proteinExistence type="inferred from homology"/>
<keyword evidence="2 4" id="KW-0808">Transferase</keyword>
<dbReference type="Pfam" id="PF00685">
    <property type="entry name" value="Sulfotransfer_1"/>
    <property type="match status" value="1"/>
</dbReference>
<dbReference type="SUPFAM" id="SSF52540">
    <property type="entry name" value="P-loop containing nucleoside triphosphate hydrolases"/>
    <property type="match status" value="1"/>
</dbReference>
<dbReference type="STRING" id="351605.Gura_3812"/>
<gene>
    <name evidence="4" type="ordered locus">Gura_3812</name>
</gene>
<name>A5G845_GEOUR</name>
<evidence type="ECO:0000256" key="1">
    <source>
        <dbReference type="ARBA" id="ARBA00005771"/>
    </source>
</evidence>
<dbReference type="EMBL" id="CP000698">
    <property type="protein sequence ID" value="ABQ27963.1"/>
    <property type="molecule type" value="Genomic_DNA"/>
</dbReference>
<dbReference type="HOGENOM" id="CLU_027239_6_1_7"/>
<dbReference type="AlphaFoldDB" id="A5G845"/>
<protein>
    <submittedName>
        <fullName evidence="4">Sulfotransferase</fullName>
    </submittedName>
</protein>
<organism evidence="4 5">
    <name type="scientific">Geotalea uraniireducens (strain Rf4)</name>
    <name type="common">Geobacter uraniireducens</name>
    <dbReference type="NCBI Taxonomy" id="351605"/>
    <lineage>
        <taxon>Bacteria</taxon>
        <taxon>Pseudomonadati</taxon>
        <taxon>Thermodesulfobacteriota</taxon>
        <taxon>Desulfuromonadia</taxon>
        <taxon>Geobacterales</taxon>
        <taxon>Geobacteraceae</taxon>
        <taxon>Geotalea</taxon>
    </lineage>
</organism>
<dbReference type="PANTHER" id="PTHR11783">
    <property type="entry name" value="SULFOTRANSFERASE SULT"/>
    <property type="match status" value="1"/>
</dbReference>
<dbReference type="InterPro" id="IPR000863">
    <property type="entry name" value="Sulfotransferase_dom"/>
</dbReference>
<reference evidence="4 5" key="1">
    <citation type="submission" date="2007-05" db="EMBL/GenBank/DDBJ databases">
        <title>Complete sequence of Geobacter uraniireducens Rf4.</title>
        <authorList>
            <consortium name="US DOE Joint Genome Institute"/>
            <person name="Copeland A."/>
            <person name="Lucas S."/>
            <person name="Lapidus A."/>
            <person name="Barry K."/>
            <person name="Detter J.C."/>
            <person name="Glavina del Rio T."/>
            <person name="Hammon N."/>
            <person name="Israni S."/>
            <person name="Dalin E."/>
            <person name="Tice H."/>
            <person name="Pitluck S."/>
            <person name="Chertkov O."/>
            <person name="Brettin T."/>
            <person name="Bruce D."/>
            <person name="Han C."/>
            <person name="Schmutz J."/>
            <person name="Larimer F."/>
            <person name="Land M."/>
            <person name="Hauser L."/>
            <person name="Kyrpides N."/>
            <person name="Mikhailova N."/>
            <person name="Shelobolina E."/>
            <person name="Aklujkar M."/>
            <person name="Lovley D."/>
            <person name="Richardson P."/>
        </authorList>
    </citation>
    <scope>NUCLEOTIDE SEQUENCE [LARGE SCALE GENOMIC DNA]</scope>
    <source>
        <strain evidence="4 5">Rf4</strain>
    </source>
</reference>
<sequence>MTGNDHGVGKIIVVEYPKSGGTWLVSMLAHSLNLPRRDIYISENIAENGYDASKHPWYTDASSLGLPDSCIIKSHDFPDSARHRIPAKFVHLIRDGRDVIVSKYFFEKDFCVKNGIIDDFNIPFDDYVDMVSKEWSAFVESWLETDTVAFKYEELIVDAFSVLKDIYGHINVSQDDDSIIKGVNAFTKENMKKELGKAYKHNTFVRKGVVGDWRNYFTDRHVDVFKKNAGELLISLEYEENNKW</sequence>
<dbReference type="GO" id="GO:0008146">
    <property type="term" value="F:sulfotransferase activity"/>
    <property type="evidence" value="ECO:0007669"/>
    <property type="project" value="InterPro"/>
</dbReference>